<comment type="caution">
    <text evidence="2">The sequence shown here is derived from an EMBL/GenBank/DDBJ whole genome shotgun (WGS) entry which is preliminary data.</text>
</comment>
<name>A0A1X2G2P9_9FUNG</name>
<dbReference type="AlphaFoldDB" id="A0A1X2G2P9"/>
<proteinExistence type="predicted"/>
<gene>
    <name evidence="2" type="ORF">DM01DRAFT_1340883</name>
</gene>
<evidence type="ECO:0000256" key="1">
    <source>
        <dbReference type="SAM" id="MobiDB-lite"/>
    </source>
</evidence>
<protein>
    <submittedName>
        <fullName evidence="2">Uncharacterized protein</fullName>
    </submittedName>
</protein>
<feature type="compositionally biased region" description="Pro residues" evidence="1">
    <location>
        <begin position="206"/>
        <end position="215"/>
    </location>
</feature>
<feature type="compositionally biased region" description="Low complexity" evidence="1">
    <location>
        <begin position="216"/>
        <end position="230"/>
    </location>
</feature>
<sequence length="230" mass="25054">MSPPPRSPLPPTVDDVQAQLKQQEQLAQHTITHYMTELAKSQAHVRQLQSLVDHQEALILALTKQQELQAQALQAVPPPALSQDPPTIESLGRAKEDLAASIDTLGANINLHQANMAMIMMISTETQDYVEHHRALTQRHIHLLQDELSRRDALLAQYGLTNSVSTEDMLSLPSLASIKHASSSSSSSTTSSITTPSHHPSTFSPPSSPHHPPPHLQHLPPSALSAYPPP</sequence>
<keyword evidence="3" id="KW-1185">Reference proteome</keyword>
<accession>A0A1X2G2P9</accession>
<organism evidence="2 3">
    <name type="scientific">Hesseltinella vesiculosa</name>
    <dbReference type="NCBI Taxonomy" id="101127"/>
    <lineage>
        <taxon>Eukaryota</taxon>
        <taxon>Fungi</taxon>
        <taxon>Fungi incertae sedis</taxon>
        <taxon>Mucoromycota</taxon>
        <taxon>Mucoromycotina</taxon>
        <taxon>Mucoromycetes</taxon>
        <taxon>Mucorales</taxon>
        <taxon>Cunninghamellaceae</taxon>
        <taxon>Hesseltinella</taxon>
    </lineage>
</organism>
<dbReference type="Proteomes" id="UP000242146">
    <property type="component" value="Unassembled WGS sequence"/>
</dbReference>
<dbReference type="EMBL" id="MCGT01000059">
    <property type="protein sequence ID" value="ORX43018.1"/>
    <property type="molecule type" value="Genomic_DNA"/>
</dbReference>
<evidence type="ECO:0000313" key="2">
    <source>
        <dbReference type="EMBL" id="ORX43018.1"/>
    </source>
</evidence>
<feature type="compositionally biased region" description="Low complexity" evidence="1">
    <location>
        <begin position="181"/>
        <end position="205"/>
    </location>
</feature>
<feature type="non-terminal residue" evidence="2">
    <location>
        <position position="230"/>
    </location>
</feature>
<dbReference type="STRING" id="101127.A0A1X2G2P9"/>
<dbReference type="OrthoDB" id="2258064at2759"/>
<evidence type="ECO:0000313" key="3">
    <source>
        <dbReference type="Proteomes" id="UP000242146"/>
    </source>
</evidence>
<reference evidence="2 3" key="1">
    <citation type="submission" date="2016-07" db="EMBL/GenBank/DDBJ databases">
        <title>Pervasive Adenine N6-methylation of Active Genes in Fungi.</title>
        <authorList>
            <consortium name="DOE Joint Genome Institute"/>
            <person name="Mondo S.J."/>
            <person name="Dannebaum R.O."/>
            <person name="Kuo R.C."/>
            <person name="Labutti K."/>
            <person name="Haridas S."/>
            <person name="Kuo A."/>
            <person name="Salamov A."/>
            <person name="Ahrendt S.R."/>
            <person name="Lipzen A."/>
            <person name="Sullivan W."/>
            <person name="Andreopoulos W.B."/>
            <person name="Clum A."/>
            <person name="Lindquist E."/>
            <person name="Daum C."/>
            <person name="Ramamoorthy G.K."/>
            <person name="Gryganskyi A."/>
            <person name="Culley D."/>
            <person name="Magnuson J.K."/>
            <person name="James T.Y."/>
            <person name="O'Malley M.A."/>
            <person name="Stajich J.E."/>
            <person name="Spatafora J.W."/>
            <person name="Visel A."/>
            <person name="Grigoriev I.V."/>
        </authorList>
    </citation>
    <scope>NUCLEOTIDE SEQUENCE [LARGE SCALE GENOMIC DNA]</scope>
    <source>
        <strain evidence="2 3">NRRL 3301</strain>
    </source>
</reference>
<feature type="region of interest" description="Disordered" evidence="1">
    <location>
        <begin position="181"/>
        <end position="230"/>
    </location>
</feature>